<protein>
    <submittedName>
        <fullName evidence="1">Uncharacterized protein</fullName>
    </submittedName>
</protein>
<dbReference type="AlphaFoldDB" id="A0A4R7F2G1"/>
<comment type="caution">
    <text evidence="1">The sequence shown here is derived from an EMBL/GenBank/DDBJ whole genome shotgun (WGS) entry which is preliminary data.</text>
</comment>
<accession>A0A4R7F2G1</accession>
<dbReference type="InterPro" id="IPR054207">
    <property type="entry name" value="DUF6913"/>
</dbReference>
<dbReference type="Pfam" id="PF21857">
    <property type="entry name" value="DUF6913"/>
    <property type="match status" value="1"/>
</dbReference>
<organism evidence="1 2">
    <name type="scientific">Myroides indicus</name>
    <dbReference type="NCBI Taxonomy" id="1323422"/>
    <lineage>
        <taxon>Bacteria</taxon>
        <taxon>Pseudomonadati</taxon>
        <taxon>Bacteroidota</taxon>
        <taxon>Flavobacteriia</taxon>
        <taxon>Flavobacteriales</taxon>
        <taxon>Flavobacteriaceae</taxon>
        <taxon>Myroides</taxon>
    </lineage>
</organism>
<reference evidence="1 2" key="1">
    <citation type="submission" date="2019-03" db="EMBL/GenBank/DDBJ databases">
        <title>Genomic Encyclopedia of Archaeal and Bacterial Type Strains, Phase II (KMG-II): from individual species to whole genera.</title>
        <authorList>
            <person name="Goeker M."/>
        </authorList>
    </citation>
    <scope>NUCLEOTIDE SEQUENCE [LARGE SCALE GENOMIC DNA]</scope>
    <source>
        <strain evidence="1 2">DSM 28213</strain>
    </source>
</reference>
<proteinExistence type="predicted"/>
<dbReference type="OrthoDB" id="1430532at2"/>
<dbReference type="EMBL" id="SOAG01000011">
    <property type="protein sequence ID" value="TDS58877.1"/>
    <property type="molecule type" value="Genomic_DNA"/>
</dbReference>
<sequence>MIFNALKKKALKKAVVQTQLAALNPDYNYTFSTVGVVLEKGEVIALEKMQQSLQKIGVKLQNVDFLVYNAGASLKNVKAESFSLSDFDNSGNTDKKEIRNFIEKPYDLLISYYAKDAVPLLWVTSQSKARFKVGISPVVSRVNHFTLEVTAMDAKQNIENLIKYINNFKK</sequence>
<evidence type="ECO:0000313" key="1">
    <source>
        <dbReference type="EMBL" id="TDS58877.1"/>
    </source>
</evidence>
<name>A0A4R7F2G1_9FLAO</name>
<keyword evidence="2" id="KW-1185">Reference proteome</keyword>
<dbReference type="Proteomes" id="UP000295215">
    <property type="component" value="Unassembled WGS sequence"/>
</dbReference>
<dbReference type="RefSeq" id="WP_133712475.1">
    <property type="nucleotide sequence ID" value="NZ_SOAG01000011.1"/>
</dbReference>
<gene>
    <name evidence="1" type="ORF">C8P70_11159</name>
</gene>
<evidence type="ECO:0000313" key="2">
    <source>
        <dbReference type="Proteomes" id="UP000295215"/>
    </source>
</evidence>